<keyword evidence="2" id="KW-1185">Reference proteome</keyword>
<gene>
    <name evidence="1" type="ORF">TetV_642</name>
</gene>
<dbReference type="Proteomes" id="UP000244773">
    <property type="component" value="Segment"/>
</dbReference>
<dbReference type="Gene3D" id="2.60.120.620">
    <property type="entry name" value="q2cbj1_9rhob like domain"/>
    <property type="match status" value="1"/>
</dbReference>
<evidence type="ECO:0000313" key="1">
    <source>
        <dbReference type="EMBL" id="AUF82724.1"/>
    </source>
</evidence>
<proteinExistence type="predicted"/>
<dbReference type="EMBL" id="KY322437">
    <property type="protein sequence ID" value="AUF82724.1"/>
    <property type="molecule type" value="Genomic_DNA"/>
</dbReference>
<reference evidence="1" key="1">
    <citation type="journal article" date="2018" name="Virology">
        <title>A giant virus infecting green algae encodes key fermentation genes.</title>
        <authorList>
            <person name="Schvarcz C.R."/>
            <person name="Steward G.F."/>
        </authorList>
    </citation>
    <scope>NUCLEOTIDE SEQUENCE [LARGE SCALE GENOMIC DNA]</scope>
</reference>
<sequence>MKKNGVWHSVVCYDEEGYRIPPHVDRPEKAITTLLYLASDEEYDNDRGTGYYKNEKWESRIGQAVYQPNAYFAFVPDLDTWHGVSEVAKGKSRILANATLYLSGQESKIGSWYSGNPESRIHRKIKMS</sequence>
<accession>A0A2P0VP91</accession>
<organism evidence="1">
    <name type="scientific">Tetraselmis virus 1</name>
    <dbReference type="NCBI Taxonomy" id="2060617"/>
    <lineage>
        <taxon>Viruses</taxon>
        <taxon>Varidnaviria</taxon>
        <taxon>Bamfordvirae</taxon>
        <taxon>Nucleocytoviricota</taxon>
        <taxon>Megaviricetes</taxon>
        <taxon>Imitervirales</taxon>
        <taxon>Allomimiviridae</taxon>
        <taxon>Oceanusvirus</taxon>
        <taxon>Oceanusvirus kaneohense</taxon>
    </lineage>
</organism>
<evidence type="ECO:0000313" key="2">
    <source>
        <dbReference type="Proteomes" id="UP000244773"/>
    </source>
</evidence>
<name>A0A2P0VP91_9VIRU</name>
<protein>
    <submittedName>
        <fullName evidence="1">2OG-Fe(II) oxygenase superfamily protein</fullName>
    </submittedName>
</protein>